<feature type="region of interest" description="Disordered" evidence="1">
    <location>
        <begin position="78"/>
        <end position="107"/>
    </location>
</feature>
<proteinExistence type="predicted"/>
<dbReference type="AlphaFoldDB" id="A0A7S1PPZ1"/>
<evidence type="ECO:0000256" key="1">
    <source>
        <dbReference type="SAM" id="MobiDB-lite"/>
    </source>
</evidence>
<evidence type="ECO:0000313" key="2">
    <source>
        <dbReference type="EMBL" id="CAD9094981.1"/>
    </source>
</evidence>
<dbReference type="EMBL" id="HBGE01007642">
    <property type="protein sequence ID" value="CAD9094981.1"/>
    <property type="molecule type" value="Transcribed_RNA"/>
</dbReference>
<name>A0A7S1PPZ1_ALECA</name>
<feature type="compositionally biased region" description="Polar residues" evidence="1">
    <location>
        <begin position="91"/>
        <end position="107"/>
    </location>
</feature>
<reference evidence="2" key="1">
    <citation type="submission" date="2021-01" db="EMBL/GenBank/DDBJ databases">
        <authorList>
            <person name="Corre E."/>
            <person name="Pelletier E."/>
            <person name="Niang G."/>
            <person name="Scheremetjew M."/>
            <person name="Finn R."/>
            <person name="Kale V."/>
            <person name="Holt S."/>
            <person name="Cochrane G."/>
            <person name="Meng A."/>
            <person name="Brown T."/>
            <person name="Cohen L."/>
        </authorList>
    </citation>
    <scope>NUCLEOTIDE SEQUENCE</scope>
    <source>
        <strain evidence="2">OF101</strain>
    </source>
</reference>
<accession>A0A7S1PPZ1</accession>
<protein>
    <submittedName>
        <fullName evidence="2">Uncharacterized protein</fullName>
    </submittedName>
</protein>
<gene>
    <name evidence="2" type="ORF">ACAT0790_LOCUS4604</name>
</gene>
<organism evidence="2">
    <name type="scientific">Alexandrium catenella</name>
    <name type="common">Red tide dinoflagellate</name>
    <name type="synonym">Gonyaulax catenella</name>
    <dbReference type="NCBI Taxonomy" id="2925"/>
    <lineage>
        <taxon>Eukaryota</taxon>
        <taxon>Sar</taxon>
        <taxon>Alveolata</taxon>
        <taxon>Dinophyceae</taxon>
        <taxon>Gonyaulacales</taxon>
        <taxon>Pyrocystaceae</taxon>
        <taxon>Alexandrium</taxon>
    </lineage>
</organism>
<sequence length="107" mass="11063">MISSTLSSAVIGAATPGTAAAEALLGAPPASPLSGAVAGTAPQRRLSHQELCVLEWCPPLPHSQQQKAAPVLEHLRKGHPSLRHLTAGPASVSSHELQHASQYQEPL</sequence>